<evidence type="ECO:0000259" key="2">
    <source>
        <dbReference type="PROSITE" id="PS50883"/>
    </source>
</evidence>
<dbReference type="InterPro" id="IPR013656">
    <property type="entry name" value="PAS_4"/>
</dbReference>
<dbReference type="PROSITE" id="PS50887">
    <property type="entry name" value="GGDEF"/>
    <property type="match status" value="1"/>
</dbReference>
<dbReference type="InterPro" id="IPR035919">
    <property type="entry name" value="EAL_sf"/>
</dbReference>
<dbReference type="CDD" id="cd00130">
    <property type="entry name" value="PAS"/>
    <property type="match status" value="1"/>
</dbReference>
<dbReference type="Gene3D" id="3.30.70.270">
    <property type="match status" value="1"/>
</dbReference>
<dbReference type="InterPro" id="IPR000014">
    <property type="entry name" value="PAS"/>
</dbReference>
<dbReference type="NCBIfam" id="TIGR00254">
    <property type="entry name" value="GGDEF"/>
    <property type="match status" value="1"/>
</dbReference>
<dbReference type="PANTHER" id="PTHR44757:SF4">
    <property type="entry name" value="DIGUANYLATE CYCLASE DGCE-RELATED"/>
    <property type="match status" value="1"/>
</dbReference>
<proteinExistence type="predicted"/>
<dbReference type="RefSeq" id="WP_181760371.1">
    <property type="nucleotide sequence ID" value="NZ_BMCR01000003.1"/>
</dbReference>
<accession>A0A838XLH4</accession>
<dbReference type="Pfam" id="PF08448">
    <property type="entry name" value="PAS_4"/>
    <property type="match status" value="2"/>
</dbReference>
<reference evidence="4 5" key="2">
    <citation type="submission" date="2020-08" db="EMBL/GenBank/DDBJ databases">
        <title>Stappia taiwanensis sp. nov., isolated from a coastal thermal spring.</title>
        <authorList>
            <person name="Kampfer P."/>
        </authorList>
    </citation>
    <scope>NUCLEOTIDE SEQUENCE [LARGE SCALE GENOMIC DNA]</scope>
    <source>
        <strain evidence="4 5">DSM 23284</strain>
    </source>
</reference>
<comment type="caution">
    <text evidence="4">The sequence shown here is derived from an EMBL/GenBank/DDBJ whole genome shotgun (WGS) entry which is preliminary data.</text>
</comment>
<dbReference type="SMART" id="SM00052">
    <property type="entry name" value="EAL"/>
    <property type="match status" value="1"/>
</dbReference>
<name>A0A838XLH4_9HYPH</name>
<dbReference type="InterPro" id="IPR001633">
    <property type="entry name" value="EAL_dom"/>
</dbReference>
<feature type="domain" description="EAL" evidence="2">
    <location>
        <begin position="447"/>
        <end position="692"/>
    </location>
</feature>
<dbReference type="SUPFAM" id="SSF55785">
    <property type="entry name" value="PYP-like sensor domain (PAS domain)"/>
    <property type="match status" value="2"/>
</dbReference>
<evidence type="ECO:0000259" key="1">
    <source>
        <dbReference type="PROSITE" id="PS50113"/>
    </source>
</evidence>
<dbReference type="SUPFAM" id="SSF55073">
    <property type="entry name" value="Nucleotide cyclase"/>
    <property type="match status" value="1"/>
</dbReference>
<evidence type="ECO:0000313" key="5">
    <source>
        <dbReference type="Proteomes" id="UP000559404"/>
    </source>
</evidence>
<dbReference type="InterPro" id="IPR000700">
    <property type="entry name" value="PAS-assoc_C"/>
</dbReference>
<sequence length="692" mass="76630">MEVAQRDSGARSEQPDLAFETAFNRSPVRMLCCDREYIIRHINEAFLRHESFLREETLGRSVAQVFGEAFFRSRKAALDVTLAGQPQSMLEWGTRRASRGRLLRIRQEPVLAPDGDVTGVVLMIEDTTALHDLASRVSMHDEVFRQSSECMAVIGCNFRYLWSNPANAASWGLTHEEIIGRDLVSVIGEKHFAELAQEKLSACFAGETLQYEYEHIAPDGKRIFYEVRLQPFREDDGKIKGAVVSKRDVTRATMMARQLRRQASEDFLTGLANRYALEEELRARLKKCLAKGEDDWTCMPALILVDLDDFKAVNDLGGHSAGDALLKQVAGLLRAAAGERACVARVGGDEFALVLSVSGRAEAIAIGNRIVSMIDMAGFNWEGTYYAVGASVGIAMLDKDMTRPLTPTVFDVINWADKACLVAKEKGGARVSFYHPDDSEMVARLEDAGNLRVVQKALQEDSFQLFTMPVMPIDGRSLPSREVLLRIVGEDGAVLSPASFIASAERHGMMSRVDRWVVTTVLRRLRRYRERVRFSVNLSGQSVGDPRFKAFLLDALDAEGVGIDRLSFEITETAAVRSMETAQSLIKALRARGCGIILDDFGSGLSSFGYLRQFQVDMLKIDGAIIGEIVEDQVQQTIVAGIVAVAEAMNVSVIAEYVDSEEAMMILQRLGVHFVQGYHIGKPEIWEEAPGG</sequence>
<dbReference type="Proteomes" id="UP000559404">
    <property type="component" value="Unassembled WGS sequence"/>
</dbReference>
<feature type="domain" description="GGDEF" evidence="3">
    <location>
        <begin position="298"/>
        <end position="436"/>
    </location>
</feature>
<dbReference type="SMART" id="SM00091">
    <property type="entry name" value="PAS"/>
    <property type="match status" value="2"/>
</dbReference>
<dbReference type="InterPro" id="IPR043128">
    <property type="entry name" value="Rev_trsase/Diguanyl_cyclase"/>
</dbReference>
<keyword evidence="5" id="KW-1185">Reference proteome</keyword>
<reference evidence="4 5" key="1">
    <citation type="submission" date="2020-07" db="EMBL/GenBank/DDBJ databases">
        <authorList>
            <person name="Li M."/>
        </authorList>
    </citation>
    <scope>NUCLEOTIDE SEQUENCE [LARGE SCALE GENOMIC DNA]</scope>
    <source>
        <strain evidence="4 5">DSM 23284</strain>
    </source>
</reference>
<dbReference type="NCBIfam" id="TIGR00229">
    <property type="entry name" value="sensory_box"/>
    <property type="match status" value="2"/>
</dbReference>
<protein>
    <submittedName>
        <fullName evidence="4">EAL domain-containing protein</fullName>
    </submittedName>
</protein>
<feature type="domain" description="PAC" evidence="1">
    <location>
        <begin position="209"/>
        <end position="261"/>
    </location>
</feature>
<dbReference type="InterPro" id="IPR035965">
    <property type="entry name" value="PAS-like_dom_sf"/>
</dbReference>
<dbReference type="PANTHER" id="PTHR44757">
    <property type="entry name" value="DIGUANYLATE CYCLASE DGCP"/>
    <property type="match status" value="1"/>
</dbReference>
<dbReference type="AlphaFoldDB" id="A0A838XLH4"/>
<dbReference type="Gene3D" id="3.20.20.450">
    <property type="entry name" value="EAL domain"/>
    <property type="match status" value="1"/>
</dbReference>
<dbReference type="CDD" id="cd01949">
    <property type="entry name" value="GGDEF"/>
    <property type="match status" value="1"/>
</dbReference>
<dbReference type="InterPro" id="IPR052155">
    <property type="entry name" value="Biofilm_reg_signaling"/>
</dbReference>
<dbReference type="EMBL" id="JACEON010000009">
    <property type="protein sequence ID" value="MBA4612169.1"/>
    <property type="molecule type" value="Genomic_DNA"/>
</dbReference>
<organism evidence="4 5">
    <name type="scientific">Stappia taiwanensis</name>
    <dbReference type="NCBI Taxonomy" id="992267"/>
    <lineage>
        <taxon>Bacteria</taxon>
        <taxon>Pseudomonadati</taxon>
        <taxon>Pseudomonadota</taxon>
        <taxon>Alphaproteobacteria</taxon>
        <taxon>Hyphomicrobiales</taxon>
        <taxon>Stappiaceae</taxon>
        <taxon>Stappia</taxon>
    </lineage>
</organism>
<dbReference type="PROSITE" id="PS50883">
    <property type="entry name" value="EAL"/>
    <property type="match status" value="1"/>
</dbReference>
<dbReference type="SMART" id="SM00267">
    <property type="entry name" value="GGDEF"/>
    <property type="match status" value="1"/>
</dbReference>
<dbReference type="InterPro" id="IPR029787">
    <property type="entry name" value="Nucleotide_cyclase"/>
</dbReference>
<dbReference type="InterPro" id="IPR000160">
    <property type="entry name" value="GGDEF_dom"/>
</dbReference>
<dbReference type="CDD" id="cd01948">
    <property type="entry name" value="EAL"/>
    <property type="match status" value="1"/>
</dbReference>
<evidence type="ECO:0000259" key="3">
    <source>
        <dbReference type="PROSITE" id="PS50887"/>
    </source>
</evidence>
<dbReference type="Gene3D" id="3.30.450.20">
    <property type="entry name" value="PAS domain"/>
    <property type="match status" value="2"/>
</dbReference>
<dbReference type="PROSITE" id="PS50113">
    <property type="entry name" value="PAC"/>
    <property type="match status" value="1"/>
</dbReference>
<gene>
    <name evidence="4" type="ORF">H1W37_10930</name>
</gene>
<dbReference type="Pfam" id="PF00990">
    <property type="entry name" value="GGDEF"/>
    <property type="match status" value="1"/>
</dbReference>
<evidence type="ECO:0000313" key="4">
    <source>
        <dbReference type="EMBL" id="MBA4612169.1"/>
    </source>
</evidence>
<dbReference type="SUPFAM" id="SSF141868">
    <property type="entry name" value="EAL domain-like"/>
    <property type="match status" value="1"/>
</dbReference>
<dbReference type="Pfam" id="PF00563">
    <property type="entry name" value="EAL"/>
    <property type="match status" value="1"/>
</dbReference>